<dbReference type="InterPro" id="IPR001766">
    <property type="entry name" value="Fork_head_dom"/>
</dbReference>
<dbReference type="GO" id="GO:0003700">
    <property type="term" value="F:DNA-binding transcription factor activity"/>
    <property type="evidence" value="ECO:0007669"/>
    <property type="project" value="InterPro"/>
</dbReference>
<dbReference type="SUPFAM" id="SSF46785">
    <property type="entry name" value="Winged helix' DNA-binding domain"/>
    <property type="match status" value="1"/>
</dbReference>
<dbReference type="CDD" id="cd00059">
    <property type="entry name" value="FH_FOX"/>
    <property type="match status" value="1"/>
</dbReference>
<dbReference type="Pfam" id="PF00250">
    <property type="entry name" value="Forkhead"/>
    <property type="match status" value="1"/>
</dbReference>
<dbReference type="GO" id="GO:0043565">
    <property type="term" value="F:sequence-specific DNA binding"/>
    <property type="evidence" value="ECO:0007669"/>
    <property type="project" value="InterPro"/>
</dbReference>
<keyword evidence="3" id="KW-0805">Transcription regulation</keyword>
<dbReference type="AlphaFoldDB" id="A0AAE9A618"/>
<proteinExistence type="predicted"/>
<name>A0AAE9A618_CAEBR</name>
<evidence type="ECO:0000256" key="3">
    <source>
        <dbReference type="ARBA" id="ARBA00023015"/>
    </source>
</evidence>
<evidence type="ECO:0000256" key="5">
    <source>
        <dbReference type="ARBA" id="ARBA00023163"/>
    </source>
</evidence>
<accession>A0AAE9A618</accession>
<keyword evidence="4 10" id="KW-0238">DNA-binding</keyword>
<dbReference type="PROSITE" id="PS50039">
    <property type="entry name" value="FORK_HEAD_3"/>
    <property type="match status" value="1"/>
</dbReference>
<evidence type="ECO:0000256" key="11">
    <source>
        <dbReference type="SAM" id="MobiDB-lite"/>
    </source>
</evidence>
<feature type="region of interest" description="Disordered" evidence="11">
    <location>
        <begin position="134"/>
        <end position="160"/>
    </location>
</feature>
<evidence type="ECO:0000256" key="2">
    <source>
        <dbReference type="ARBA" id="ARBA00022490"/>
    </source>
</evidence>
<feature type="compositionally biased region" description="Polar residues" evidence="11">
    <location>
        <begin position="1"/>
        <end position="16"/>
    </location>
</feature>
<keyword evidence="5" id="KW-0804">Transcription</keyword>
<evidence type="ECO:0000256" key="10">
    <source>
        <dbReference type="PROSITE-ProRule" id="PRU00089"/>
    </source>
</evidence>
<feature type="compositionally biased region" description="Low complexity" evidence="11">
    <location>
        <begin position="33"/>
        <end position="44"/>
    </location>
</feature>
<feature type="compositionally biased region" description="Basic residues" evidence="11">
    <location>
        <begin position="136"/>
        <end position="149"/>
    </location>
</feature>
<reference evidence="13 14" key="1">
    <citation type="submission" date="2022-05" db="EMBL/GenBank/DDBJ databases">
        <title>Chromosome-level reference genomes for two strains of Caenorhabditis briggsae: an improved platform for comparative genomics.</title>
        <authorList>
            <person name="Stevens L."/>
            <person name="Andersen E.C."/>
        </authorList>
    </citation>
    <scope>NUCLEOTIDE SEQUENCE [LARGE SCALE GENOMIC DNA]</scope>
    <source>
        <strain evidence="13">QX1410_ONT</strain>
        <tissue evidence="13">Whole-organism</tissue>
    </source>
</reference>
<dbReference type="GO" id="GO:0005634">
    <property type="term" value="C:nucleus"/>
    <property type="evidence" value="ECO:0007669"/>
    <property type="project" value="UniProtKB-SubCell"/>
</dbReference>
<dbReference type="PRINTS" id="PR00053">
    <property type="entry name" value="FORKHEAD"/>
</dbReference>
<evidence type="ECO:0000256" key="9">
    <source>
        <dbReference type="ARBA" id="ARBA00077003"/>
    </source>
</evidence>
<feature type="domain" description="Fork-head" evidence="12">
    <location>
        <begin position="46"/>
        <end position="138"/>
    </location>
</feature>
<comment type="subcellular location">
    <subcellularLocation>
        <location evidence="1">Cytoplasm</location>
    </subcellularLocation>
    <subcellularLocation>
        <location evidence="10">Nucleus</location>
    </subcellularLocation>
</comment>
<evidence type="ECO:0000256" key="1">
    <source>
        <dbReference type="ARBA" id="ARBA00004496"/>
    </source>
</evidence>
<evidence type="ECO:0000256" key="4">
    <source>
        <dbReference type="ARBA" id="ARBA00023125"/>
    </source>
</evidence>
<protein>
    <recommendedName>
        <fullName evidence="8">Forkhead box protein pes-1</fullName>
    </recommendedName>
    <alternativeName>
        <fullName evidence="9">Pattern expression site 1</fullName>
    </alternativeName>
</protein>
<evidence type="ECO:0000313" key="13">
    <source>
        <dbReference type="EMBL" id="ULT93806.1"/>
    </source>
</evidence>
<keyword evidence="6 10" id="KW-0539">Nucleus</keyword>
<dbReference type="InterPro" id="IPR036390">
    <property type="entry name" value="WH_DNA-bd_sf"/>
</dbReference>
<dbReference type="FunFam" id="1.10.10.10:FF:000946">
    <property type="entry name" value="ForKHead transcription factor family"/>
    <property type="match status" value="1"/>
</dbReference>
<feature type="DNA-binding region" description="Fork-head" evidence="10">
    <location>
        <begin position="46"/>
        <end position="138"/>
    </location>
</feature>
<organism evidence="13 14">
    <name type="scientific">Caenorhabditis briggsae</name>
    <dbReference type="NCBI Taxonomy" id="6238"/>
    <lineage>
        <taxon>Eukaryota</taxon>
        <taxon>Metazoa</taxon>
        <taxon>Ecdysozoa</taxon>
        <taxon>Nematoda</taxon>
        <taxon>Chromadorea</taxon>
        <taxon>Rhabditida</taxon>
        <taxon>Rhabditina</taxon>
        <taxon>Rhabditomorpha</taxon>
        <taxon>Rhabditoidea</taxon>
        <taxon>Rhabditidae</taxon>
        <taxon>Peloderinae</taxon>
        <taxon>Caenorhabditis</taxon>
    </lineage>
</organism>
<feature type="region of interest" description="Disordered" evidence="11">
    <location>
        <begin position="1"/>
        <end position="45"/>
    </location>
</feature>
<dbReference type="PANTHER" id="PTHR11829:SF398">
    <property type="entry name" value="FORKHEAD BOX PROTEIN PES-1"/>
    <property type="match status" value="1"/>
</dbReference>
<dbReference type="InterPro" id="IPR030456">
    <property type="entry name" value="TF_fork_head_CS_2"/>
</dbReference>
<evidence type="ECO:0000256" key="8">
    <source>
        <dbReference type="ARBA" id="ARBA00071285"/>
    </source>
</evidence>
<evidence type="ECO:0000313" key="14">
    <source>
        <dbReference type="Proteomes" id="UP000827892"/>
    </source>
</evidence>
<dbReference type="PROSITE" id="PS00658">
    <property type="entry name" value="FORK_HEAD_2"/>
    <property type="match status" value="1"/>
</dbReference>
<evidence type="ECO:0000256" key="7">
    <source>
        <dbReference type="ARBA" id="ARBA00056779"/>
    </source>
</evidence>
<dbReference type="EMBL" id="CP090894">
    <property type="protein sequence ID" value="ULT93806.1"/>
    <property type="molecule type" value="Genomic_DNA"/>
</dbReference>
<comment type="function">
    <text evidence="7">Transcription factor. Plays a role in embryogenesis and later development, perhaps acting redundantly with forkhead protein fkh-2.</text>
</comment>
<evidence type="ECO:0000256" key="6">
    <source>
        <dbReference type="ARBA" id="ARBA00023242"/>
    </source>
</evidence>
<dbReference type="GO" id="GO:0005737">
    <property type="term" value="C:cytoplasm"/>
    <property type="evidence" value="ECO:0007669"/>
    <property type="project" value="UniProtKB-SubCell"/>
</dbReference>
<dbReference type="SMART" id="SM00339">
    <property type="entry name" value="FH"/>
    <property type="match status" value="1"/>
</dbReference>
<keyword evidence="2" id="KW-0963">Cytoplasm</keyword>
<dbReference type="PANTHER" id="PTHR11829">
    <property type="entry name" value="FORKHEAD BOX PROTEIN"/>
    <property type="match status" value="1"/>
</dbReference>
<dbReference type="Gene3D" id="1.10.10.10">
    <property type="entry name" value="Winged helix-like DNA-binding domain superfamily/Winged helix DNA-binding domain"/>
    <property type="match status" value="1"/>
</dbReference>
<dbReference type="InterPro" id="IPR050211">
    <property type="entry name" value="FOX_domain-containing"/>
</dbReference>
<dbReference type="InterPro" id="IPR036388">
    <property type="entry name" value="WH-like_DNA-bd_sf"/>
</dbReference>
<sequence length="228" mass="25450">MLPISISTSPDPASQFPTVPDLPTLTPTPSPTSAPSSPEASNPNKRPAYSYNALIAMAIQNSPFKALRLSEIYAYISNNFPYYKMENGGWQNSIRHNLSLREEFYKVQTTDGKGSFWAMNTQLGSDVYIGKDCGSLRRKKNGKPRKYSKRSNTVSNPNPIPQIPSFTPSSLLATPFPLFLYISQAYAQNPNLLPMMLQNFQHFNFQNIPALSFPFPFSNSNGNPNSRN</sequence>
<dbReference type="Proteomes" id="UP000827892">
    <property type="component" value="Chromosome IV"/>
</dbReference>
<evidence type="ECO:0000259" key="12">
    <source>
        <dbReference type="PROSITE" id="PS50039"/>
    </source>
</evidence>
<gene>
    <name evidence="13" type="ORF">L3Y34_003364</name>
</gene>